<keyword evidence="9" id="KW-1185">Reference proteome</keyword>
<sequence>MAKKSGFITSAFIKICLINFISMFGQTMTNTLIPKFADSLGAAPLIVGVVTSSFSISALLIKPFSGPAIDSFNKKYVLLMANLFIAIAYYGYSMSSSVQMIIIFRLIHGFGLGFTVIACLTLVSEAVPDSLLTSGIAVFSIAAAVAQAIGPGLGLALSRQFGYRQTFQIGMSIMLIAAFAVLALDNSKKSNVPFKVSYKNIYAKEALIPAIIMFFLAAVYVNINSYLVLYAMEVNVTNIGLFYTVNAIVLLISRPIIGKFSDRFGVVKVLPMAIIFYGISMVMISYSNSIERFIVAAVISAFGYGACQPIIQSLCMKSVTRERRGSASATSYYGTDLGYMIGPLISGVMIERFGYAIMFRTIPLLLVFPLLIFYFFIDKLNAIDMKSRLDCKDISDLSITDNFE</sequence>
<evidence type="ECO:0000256" key="4">
    <source>
        <dbReference type="ARBA" id="ARBA00022989"/>
    </source>
</evidence>
<feature type="transmembrane region" description="Helical" evidence="6">
    <location>
        <begin position="45"/>
        <end position="64"/>
    </location>
</feature>
<feature type="transmembrane region" description="Helical" evidence="6">
    <location>
        <begin position="167"/>
        <end position="185"/>
    </location>
</feature>
<feature type="transmembrane region" description="Helical" evidence="6">
    <location>
        <begin position="76"/>
        <end position="92"/>
    </location>
</feature>
<evidence type="ECO:0000259" key="7">
    <source>
        <dbReference type="PROSITE" id="PS50850"/>
    </source>
</evidence>
<comment type="subcellular location">
    <subcellularLocation>
        <location evidence="1">Cell membrane</location>
        <topology evidence="1">Multi-pass membrane protein</topology>
    </subcellularLocation>
</comment>
<reference evidence="8 9" key="1">
    <citation type="submission" date="2021-03" db="EMBL/GenBank/DDBJ databases">
        <title>Genomic Encyclopedia of Type Strains, Phase IV (KMG-IV): sequencing the most valuable type-strain genomes for metagenomic binning, comparative biology and taxonomic classification.</title>
        <authorList>
            <person name="Goeker M."/>
        </authorList>
    </citation>
    <scope>NUCLEOTIDE SEQUENCE [LARGE SCALE GENOMIC DNA]</scope>
    <source>
        <strain evidence="8 9">DSM 6139</strain>
    </source>
</reference>
<evidence type="ECO:0000313" key="9">
    <source>
        <dbReference type="Proteomes" id="UP001519271"/>
    </source>
</evidence>
<dbReference type="CDD" id="cd17489">
    <property type="entry name" value="MFS_YfcJ_like"/>
    <property type="match status" value="1"/>
</dbReference>
<feature type="transmembrane region" description="Helical" evidence="6">
    <location>
        <begin position="356"/>
        <end position="377"/>
    </location>
</feature>
<feature type="transmembrane region" description="Helical" evidence="6">
    <location>
        <begin position="7"/>
        <end position="25"/>
    </location>
</feature>
<evidence type="ECO:0000256" key="3">
    <source>
        <dbReference type="ARBA" id="ARBA00022692"/>
    </source>
</evidence>
<dbReference type="PROSITE" id="PS50850">
    <property type="entry name" value="MFS"/>
    <property type="match status" value="1"/>
</dbReference>
<dbReference type="InterPro" id="IPR011701">
    <property type="entry name" value="MFS"/>
</dbReference>
<evidence type="ECO:0000256" key="6">
    <source>
        <dbReference type="SAM" id="Phobius"/>
    </source>
</evidence>
<keyword evidence="2" id="KW-0813">Transport</keyword>
<feature type="transmembrane region" description="Helical" evidence="6">
    <location>
        <begin position="332"/>
        <end position="350"/>
    </location>
</feature>
<feature type="transmembrane region" description="Helical" evidence="6">
    <location>
        <begin position="98"/>
        <end position="123"/>
    </location>
</feature>
<keyword evidence="4 6" id="KW-1133">Transmembrane helix</keyword>
<name>A0ABS4G6G0_9CLOT</name>
<dbReference type="PANTHER" id="PTHR23531">
    <property type="entry name" value="QUINOLENE RESISTANCE PROTEIN NORA"/>
    <property type="match status" value="1"/>
</dbReference>
<dbReference type="Gene3D" id="1.20.1250.20">
    <property type="entry name" value="MFS general substrate transporter like domains"/>
    <property type="match status" value="2"/>
</dbReference>
<dbReference type="Proteomes" id="UP001519271">
    <property type="component" value="Unassembled WGS sequence"/>
</dbReference>
<dbReference type="InterPro" id="IPR020846">
    <property type="entry name" value="MFS_dom"/>
</dbReference>
<feature type="transmembrane region" description="Helical" evidence="6">
    <location>
        <begin position="239"/>
        <end position="257"/>
    </location>
</feature>
<accession>A0ABS4G6G0</accession>
<evidence type="ECO:0000313" key="8">
    <source>
        <dbReference type="EMBL" id="MBP1920134.1"/>
    </source>
</evidence>
<feature type="transmembrane region" description="Helical" evidence="6">
    <location>
        <begin position="135"/>
        <end position="155"/>
    </location>
</feature>
<dbReference type="Pfam" id="PF07690">
    <property type="entry name" value="MFS_1"/>
    <property type="match status" value="1"/>
</dbReference>
<feature type="transmembrane region" description="Helical" evidence="6">
    <location>
        <begin position="269"/>
        <end position="287"/>
    </location>
</feature>
<comment type="caution">
    <text evidence="8">The sequence shown here is derived from an EMBL/GenBank/DDBJ whole genome shotgun (WGS) entry which is preliminary data.</text>
</comment>
<dbReference type="InterPro" id="IPR036259">
    <property type="entry name" value="MFS_trans_sf"/>
</dbReference>
<dbReference type="EMBL" id="JAGGKC010000024">
    <property type="protein sequence ID" value="MBP1920134.1"/>
    <property type="molecule type" value="Genomic_DNA"/>
</dbReference>
<feature type="transmembrane region" description="Helical" evidence="6">
    <location>
        <begin position="293"/>
        <end position="311"/>
    </location>
</feature>
<dbReference type="InterPro" id="IPR052714">
    <property type="entry name" value="MFS_Exporter"/>
</dbReference>
<dbReference type="PANTHER" id="PTHR23531:SF1">
    <property type="entry name" value="QUINOLENE RESISTANCE PROTEIN NORA"/>
    <property type="match status" value="1"/>
</dbReference>
<keyword evidence="5 6" id="KW-0472">Membrane</keyword>
<evidence type="ECO:0000256" key="2">
    <source>
        <dbReference type="ARBA" id="ARBA00022448"/>
    </source>
</evidence>
<proteinExistence type="predicted"/>
<feature type="domain" description="Major facilitator superfamily (MFS) profile" evidence="7">
    <location>
        <begin position="11"/>
        <end position="381"/>
    </location>
</feature>
<evidence type="ECO:0000256" key="5">
    <source>
        <dbReference type="ARBA" id="ARBA00023136"/>
    </source>
</evidence>
<organism evidence="8 9">
    <name type="scientific">Youngiibacter multivorans</name>
    <dbReference type="NCBI Taxonomy" id="937251"/>
    <lineage>
        <taxon>Bacteria</taxon>
        <taxon>Bacillati</taxon>
        <taxon>Bacillota</taxon>
        <taxon>Clostridia</taxon>
        <taxon>Eubacteriales</taxon>
        <taxon>Clostridiaceae</taxon>
        <taxon>Youngiibacter</taxon>
    </lineage>
</organism>
<keyword evidence="3 6" id="KW-0812">Transmembrane</keyword>
<feature type="transmembrane region" description="Helical" evidence="6">
    <location>
        <begin position="206"/>
        <end position="227"/>
    </location>
</feature>
<gene>
    <name evidence="8" type="ORF">J2Z34_002632</name>
</gene>
<evidence type="ECO:0000256" key="1">
    <source>
        <dbReference type="ARBA" id="ARBA00004651"/>
    </source>
</evidence>
<protein>
    <submittedName>
        <fullName evidence="8">MFS family permease</fullName>
    </submittedName>
</protein>
<dbReference type="SUPFAM" id="SSF103473">
    <property type="entry name" value="MFS general substrate transporter"/>
    <property type="match status" value="1"/>
</dbReference>